<keyword evidence="3" id="KW-1185">Reference proteome</keyword>
<reference evidence="2" key="1">
    <citation type="journal article" date="2022" name="Genome Biol. Evol.">
        <title>A New Gene Family Diagnostic for Intracellular Biomineralization of Amorphous Ca Carbonates by Cyanobacteria.</title>
        <authorList>
            <person name="Benzerara K."/>
            <person name="Duprat E."/>
            <person name="Bitard-Feildel T."/>
            <person name="Caumes G."/>
            <person name="Cassier-Chauvat C."/>
            <person name="Chauvat F."/>
            <person name="Dezi M."/>
            <person name="Diop S.I."/>
            <person name="Gaschignard G."/>
            <person name="Gorgen S."/>
            <person name="Gugger M."/>
            <person name="Lopez-Garcia P."/>
            <person name="Millet M."/>
            <person name="Skouri-Panet F."/>
            <person name="Moreira D."/>
            <person name="Callebaut I."/>
        </authorList>
    </citation>
    <scope>NUCLEOTIDE SEQUENCE</scope>
    <source>
        <strain evidence="2">G9</strain>
    </source>
</reference>
<proteinExistence type="predicted"/>
<evidence type="ECO:0000313" key="2">
    <source>
        <dbReference type="EMBL" id="MDG2992024.1"/>
    </source>
</evidence>
<gene>
    <name evidence="2" type="ORF">L3556_13950</name>
</gene>
<dbReference type="PANTHER" id="PTHR33055">
    <property type="entry name" value="TRANSPOSASE FOR INSERTION SEQUENCE ELEMENT IS1111A"/>
    <property type="match status" value="1"/>
</dbReference>
<protein>
    <submittedName>
        <fullName evidence="2">Transposase</fullName>
    </submittedName>
</protein>
<organism evidence="2 3">
    <name type="scientific">Candidatus Synechococcus calcipolaris G9</name>
    <dbReference type="NCBI Taxonomy" id="1497997"/>
    <lineage>
        <taxon>Bacteria</taxon>
        <taxon>Bacillati</taxon>
        <taxon>Cyanobacteriota</taxon>
        <taxon>Cyanophyceae</taxon>
        <taxon>Synechococcales</taxon>
        <taxon>Synechococcaceae</taxon>
        <taxon>Synechococcus</taxon>
    </lineage>
</organism>
<dbReference type="Proteomes" id="UP001154265">
    <property type="component" value="Unassembled WGS sequence"/>
</dbReference>
<evidence type="ECO:0000259" key="1">
    <source>
        <dbReference type="Pfam" id="PF02371"/>
    </source>
</evidence>
<dbReference type="RefSeq" id="WP_277867949.1">
    <property type="nucleotide sequence ID" value="NZ_JAKKUT010000007.1"/>
</dbReference>
<evidence type="ECO:0000313" key="3">
    <source>
        <dbReference type="Proteomes" id="UP001154265"/>
    </source>
</evidence>
<accession>A0ABT6F2F3</accession>
<dbReference type="EMBL" id="JAKKUT010000007">
    <property type="protein sequence ID" value="MDG2992024.1"/>
    <property type="molecule type" value="Genomic_DNA"/>
</dbReference>
<dbReference type="Pfam" id="PF02371">
    <property type="entry name" value="Transposase_20"/>
    <property type="match status" value="1"/>
</dbReference>
<name>A0ABT6F2F3_9SYNE</name>
<sequence length="419" mass="47733">MKVLGIDICSSSIVCCVLNELPEDVQTYYLENEPIILESGWDAIKAIAEIDPDVAVYEPTGECYSRQWVERLGELGIETKGVDHKRLRSYRIGLGLPDKDDFADAIAMACYALDPLKSKARFAFLKHRSPEIREIRALVLRLQHLDRIKNPIGNRLKQDLAIAMPEHQNKTIDDAPLFWGWLAGLRKSARYDRDLDNTVGLGLLPETRIEAGLLTQILKEEQRITAKLGPLVNQPQFSAYNRVFSRYGFGLKIGALLLSQIYPIQDFLGPDGKPEIIRRKGKNSGKQTTRYLSERRFLKCLGLAPVREYSGKSKKSKKGGSELCRKALWQWCHTRVEPRTRWGKEKNMIIRQWQILYGQALENFSTKAELIAAQETEKKLRPGGIKVKMARAWLRRRVGLALFHDLVDSVSQESTKGME</sequence>
<comment type="caution">
    <text evidence="2">The sequence shown here is derived from an EMBL/GenBank/DDBJ whole genome shotgun (WGS) entry which is preliminary data.</text>
</comment>
<reference evidence="2" key="2">
    <citation type="submission" date="2022-01" db="EMBL/GenBank/DDBJ databases">
        <authorList>
            <person name="Zivanovic Y."/>
            <person name="Moreira D."/>
            <person name="Lopez-Garcia P."/>
        </authorList>
    </citation>
    <scope>NUCLEOTIDE SEQUENCE</scope>
    <source>
        <strain evidence="2">G9</strain>
    </source>
</reference>
<feature type="domain" description="Transposase IS116/IS110/IS902 C-terminal" evidence="1">
    <location>
        <begin position="289"/>
        <end position="337"/>
    </location>
</feature>
<dbReference type="InterPro" id="IPR003346">
    <property type="entry name" value="Transposase_20"/>
</dbReference>
<dbReference type="InterPro" id="IPR047650">
    <property type="entry name" value="Transpos_IS110"/>
</dbReference>